<evidence type="ECO:0000256" key="1">
    <source>
        <dbReference type="ARBA" id="ARBA00001946"/>
    </source>
</evidence>
<dbReference type="EC" id="2.7.1.20" evidence="4"/>
<comment type="cofactor">
    <cofactor evidence="1">
        <name>Mg(2+)</name>
        <dbReference type="ChEBI" id="CHEBI:18420"/>
    </cofactor>
</comment>
<dbReference type="GO" id="GO:0005829">
    <property type="term" value="C:cytosol"/>
    <property type="evidence" value="ECO:0007669"/>
    <property type="project" value="TreeGrafter"/>
</dbReference>
<feature type="domain" description="Carbohydrate kinase PfkB" evidence="12">
    <location>
        <begin position="209"/>
        <end position="508"/>
    </location>
</feature>
<feature type="region of interest" description="Disordered" evidence="11">
    <location>
        <begin position="677"/>
        <end position="747"/>
    </location>
</feature>
<dbReference type="Proteomes" id="UP000095280">
    <property type="component" value="Unplaced"/>
</dbReference>
<dbReference type="CDD" id="cd01168">
    <property type="entry name" value="adenosine_kinase"/>
    <property type="match status" value="1"/>
</dbReference>
<evidence type="ECO:0000256" key="10">
    <source>
        <dbReference type="PIRSR" id="PIRSR601805-1"/>
    </source>
</evidence>
<evidence type="ECO:0000256" key="11">
    <source>
        <dbReference type="SAM" id="MobiDB-lite"/>
    </source>
</evidence>
<keyword evidence="13" id="KW-1185">Reference proteome</keyword>
<keyword evidence="9" id="KW-0067">ATP-binding</keyword>
<accession>A0A1I8IAV0</accession>
<dbReference type="SUPFAM" id="SSF53613">
    <property type="entry name" value="Ribokinase-like"/>
    <property type="match status" value="1"/>
</dbReference>
<dbReference type="PROSITE" id="PS00584">
    <property type="entry name" value="PFKB_KINASES_2"/>
    <property type="match status" value="1"/>
</dbReference>
<feature type="compositionally biased region" description="Polar residues" evidence="11">
    <location>
        <begin position="678"/>
        <end position="691"/>
    </location>
</feature>
<dbReference type="GO" id="GO:0004001">
    <property type="term" value="F:adenosine kinase activity"/>
    <property type="evidence" value="ECO:0007669"/>
    <property type="project" value="UniProtKB-EC"/>
</dbReference>
<protein>
    <recommendedName>
        <fullName evidence="4">adenosine kinase</fullName>
        <ecNumber evidence="4">2.7.1.20</ecNumber>
    </recommendedName>
</protein>
<dbReference type="PANTHER" id="PTHR45769:SF3">
    <property type="entry name" value="ADENOSINE KINASE"/>
    <property type="match status" value="1"/>
</dbReference>
<dbReference type="WBParaSite" id="maker-uti_cns_0011035-snap-gene-0.2-mRNA-1">
    <property type="protein sequence ID" value="maker-uti_cns_0011035-snap-gene-0.2-mRNA-1"/>
    <property type="gene ID" value="maker-uti_cns_0011035-snap-gene-0.2"/>
</dbReference>
<dbReference type="InterPro" id="IPR002173">
    <property type="entry name" value="Carboh/pur_kinase_PfkB_CS"/>
</dbReference>
<evidence type="ECO:0000256" key="3">
    <source>
        <dbReference type="ARBA" id="ARBA00010688"/>
    </source>
</evidence>
<dbReference type="GO" id="GO:0006166">
    <property type="term" value="P:purine ribonucleoside salvage"/>
    <property type="evidence" value="ECO:0007669"/>
    <property type="project" value="UniProtKB-KW"/>
</dbReference>
<dbReference type="GO" id="GO:0005634">
    <property type="term" value="C:nucleus"/>
    <property type="evidence" value="ECO:0007669"/>
    <property type="project" value="TreeGrafter"/>
</dbReference>
<comment type="pathway">
    <text evidence="2">Purine metabolism; AMP biosynthesis via salvage pathway; AMP from adenosine: step 1/1.</text>
</comment>
<dbReference type="GO" id="GO:0006144">
    <property type="term" value="P:purine nucleobase metabolic process"/>
    <property type="evidence" value="ECO:0007669"/>
    <property type="project" value="TreeGrafter"/>
</dbReference>
<dbReference type="Gene3D" id="3.30.1110.10">
    <property type="match status" value="1"/>
</dbReference>
<name>A0A1I8IAV0_9PLAT</name>
<evidence type="ECO:0000256" key="7">
    <source>
        <dbReference type="ARBA" id="ARBA00022741"/>
    </source>
</evidence>
<comment type="similarity">
    <text evidence="3">Belongs to the carbohydrate kinase PfkB family.</text>
</comment>
<sequence length="846" mass="91023">GPGAPQADLPEDLVLRPLRQSGILLGDGKGAEILKLRQFLLFNIVNNWILMEHSDTSGDVAISVVLLSPATGRQLLATAAVALATADATTESSSANSTMEIENHQEEIGYQGVSVEQLDNKLRELSGLTDADLAFRIGPTDSLFLPSPWHFRLTEFYQVSSQKALRPEVFVAAKSNQTEDMSTTGAREGLVLGMGNPLLDLANTIDAAYLAKYNLKPNDAILAGPEHAQIFDDLIGRPDTQYIPGGATQNAIRVAQWLLRTPKATSMFGCVRLDDDIGKRLRDCMETAGVRPAYQCLPNSEPTGRCAVLISGEDRSLVTQLGSAGQFTEAHLDDPTNWAIVEAAQFYYVAGFFLTVCPPALMRIAEHSLAAGKTLMMNLSAPFICQFFKEPLLAAMAYVDVLFGNETEAETYAKEAGLPNPSDARSVAVALAAMPLKPRPSGGDSAPRSRLVLITQGKGPVVAARSDGSVTEFPVRQLAPHELVDTNGAGDAFAGGFIAQFALGKPLELHNAQRSGQGYWLLMRLVYCLTDDLFAWALAYSKSSSSASSSPRAAARPRCLAYGNSRSARTALMIGWRGAGSSTKQSLRRARRRRWQIVLPTVSQFEFGRRRRVQRTRMRISPGQHEAAVASQEFSVGQPHRVQPPGRSGGGQQAARFQLLGNIFIRPAGASFHHHIESNQGRSQTTNPQRPTHSRIVQARTNTEPRPDSIRAPARQASNWPASLRPKPEHAAASASANDSDRNSAGEFSSSLSLIESRAPELVVIGSLANSRMPANSLATSLLAVAADRNLFNSGATLAAEQRVEWSVAPMLELLLLTGIGTGPEGAAAFQQEYADLTAKEAAVAD</sequence>
<evidence type="ECO:0000313" key="13">
    <source>
        <dbReference type="Proteomes" id="UP000095280"/>
    </source>
</evidence>
<keyword evidence="7" id="KW-0547">Nucleotide-binding</keyword>
<dbReference type="InterPro" id="IPR029056">
    <property type="entry name" value="Ribokinase-like"/>
</dbReference>
<dbReference type="AlphaFoldDB" id="A0A1I8IAV0"/>
<evidence type="ECO:0000259" key="12">
    <source>
        <dbReference type="Pfam" id="PF00294"/>
    </source>
</evidence>
<dbReference type="UniPathway" id="UPA00588">
    <property type="reaction ID" value="UER00659"/>
</dbReference>
<evidence type="ECO:0000256" key="5">
    <source>
        <dbReference type="ARBA" id="ARBA00022679"/>
    </source>
</evidence>
<keyword evidence="6" id="KW-0660">Purine salvage</keyword>
<dbReference type="PANTHER" id="PTHR45769">
    <property type="entry name" value="ADENOSINE KINASE"/>
    <property type="match status" value="1"/>
</dbReference>
<evidence type="ECO:0000256" key="6">
    <source>
        <dbReference type="ARBA" id="ARBA00022726"/>
    </source>
</evidence>
<keyword evidence="5" id="KW-0808">Transferase</keyword>
<evidence type="ECO:0000256" key="9">
    <source>
        <dbReference type="ARBA" id="ARBA00022840"/>
    </source>
</evidence>
<reference evidence="14" key="1">
    <citation type="submission" date="2016-11" db="UniProtKB">
        <authorList>
            <consortium name="WormBaseParasite"/>
        </authorList>
    </citation>
    <scope>IDENTIFICATION</scope>
</reference>
<dbReference type="PRINTS" id="PR00989">
    <property type="entry name" value="ADENOKINASE"/>
</dbReference>
<evidence type="ECO:0000256" key="8">
    <source>
        <dbReference type="ARBA" id="ARBA00022777"/>
    </source>
</evidence>
<dbReference type="Gene3D" id="3.40.1190.20">
    <property type="match status" value="1"/>
</dbReference>
<evidence type="ECO:0000313" key="14">
    <source>
        <dbReference type="WBParaSite" id="maker-uti_cns_0011035-snap-gene-0.2-mRNA-1"/>
    </source>
</evidence>
<dbReference type="GO" id="GO:0044209">
    <property type="term" value="P:AMP salvage"/>
    <property type="evidence" value="ECO:0007669"/>
    <property type="project" value="UniProtKB-UniPathway"/>
</dbReference>
<proteinExistence type="inferred from homology"/>
<dbReference type="InterPro" id="IPR011611">
    <property type="entry name" value="PfkB_dom"/>
</dbReference>
<evidence type="ECO:0000256" key="4">
    <source>
        <dbReference type="ARBA" id="ARBA00012119"/>
    </source>
</evidence>
<dbReference type="Pfam" id="PF00294">
    <property type="entry name" value="PfkB"/>
    <property type="match status" value="1"/>
</dbReference>
<feature type="active site" description="Proton acceptor" evidence="10">
    <location>
        <position position="491"/>
    </location>
</feature>
<keyword evidence="8" id="KW-0418">Kinase</keyword>
<organism evidence="13 14">
    <name type="scientific">Macrostomum lignano</name>
    <dbReference type="NCBI Taxonomy" id="282301"/>
    <lineage>
        <taxon>Eukaryota</taxon>
        <taxon>Metazoa</taxon>
        <taxon>Spiralia</taxon>
        <taxon>Lophotrochozoa</taxon>
        <taxon>Platyhelminthes</taxon>
        <taxon>Rhabditophora</taxon>
        <taxon>Macrostomorpha</taxon>
        <taxon>Macrostomida</taxon>
        <taxon>Macrostomidae</taxon>
        <taxon>Macrostomum</taxon>
    </lineage>
</organism>
<dbReference type="InterPro" id="IPR001805">
    <property type="entry name" value="Adenokinase"/>
</dbReference>
<evidence type="ECO:0000256" key="2">
    <source>
        <dbReference type="ARBA" id="ARBA00004801"/>
    </source>
</evidence>
<dbReference type="GO" id="GO:0005524">
    <property type="term" value="F:ATP binding"/>
    <property type="evidence" value="ECO:0007669"/>
    <property type="project" value="UniProtKB-KW"/>
</dbReference>
<feature type="region of interest" description="Disordered" evidence="11">
    <location>
        <begin position="631"/>
        <end position="652"/>
    </location>
</feature>